<reference evidence="18 19" key="1">
    <citation type="submission" date="2019-01" db="EMBL/GenBank/DDBJ databases">
        <title>Pseudoxanthomonas composti sp. nov., isolated from compost.</title>
        <authorList>
            <person name="Yang G."/>
        </authorList>
    </citation>
    <scope>NUCLEOTIDE SEQUENCE [LARGE SCALE GENOMIC DNA]</scope>
    <source>
        <strain evidence="18 19">GSS15</strain>
    </source>
</reference>
<dbReference type="GO" id="GO:0009319">
    <property type="term" value="C:cytochrome o ubiquinol oxidase complex"/>
    <property type="evidence" value="ECO:0007669"/>
    <property type="project" value="TreeGrafter"/>
</dbReference>
<dbReference type="AlphaFoldDB" id="A0A4Q1JY98"/>
<dbReference type="InterPro" id="IPR005171">
    <property type="entry name" value="Cyt_c_oxidase_su4_prok"/>
</dbReference>
<evidence type="ECO:0000313" key="19">
    <source>
        <dbReference type="Proteomes" id="UP000289784"/>
    </source>
</evidence>
<dbReference type="PANTHER" id="PTHR36835">
    <property type="entry name" value="CYTOCHROME BO(3) UBIQUINOL OXIDASE SUBUNIT 4"/>
    <property type="match status" value="1"/>
</dbReference>
<dbReference type="GO" id="GO:0019646">
    <property type="term" value="P:aerobic electron transport chain"/>
    <property type="evidence" value="ECO:0007669"/>
    <property type="project" value="TreeGrafter"/>
</dbReference>
<dbReference type="OrthoDB" id="2375888at2"/>
<evidence type="ECO:0000256" key="17">
    <source>
        <dbReference type="SAM" id="Phobius"/>
    </source>
</evidence>
<dbReference type="EMBL" id="SAWZ01000001">
    <property type="protein sequence ID" value="RXR08323.1"/>
    <property type="molecule type" value="Genomic_DNA"/>
</dbReference>
<feature type="transmembrane region" description="Helical" evidence="17">
    <location>
        <begin position="81"/>
        <end position="102"/>
    </location>
</feature>
<dbReference type="GO" id="GO:0009486">
    <property type="term" value="F:cytochrome bo3 ubiquinol oxidase activity"/>
    <property type="evidence" value="ECO:0007669"/>
    <property type="project" value="InterPro"/>
</dbReference>
<organism evidence="18 19">
    <name type="scientific">Pseudoxanthomonas composti</name>
    <dbReference type="NCBI Taxonomy" id="2137479"/>
    <lineage>
        <taxon>Bacteria</taxon>
        <taxon>Pseudomonadati</taxon>
        <taxon>Pseudomonadota</taxon>
        <taxon>Gammaproteobacteria</taxon>
        <taxon>Lysobacterales</taxon>
        <taxon>Lysobacteraceae</taxon>
        <taxon>Pseudoxanthomonas</taxon>
    </lineage>
</organism>
<keyword evidence="5" id="KW-0813">Transport</keyword>
<dbReference type="Proteomes" id="UP000289784">
    <property type="component" value="Unassembled WGS sequence"/>
</dbReference>
<evidence type="ECO:0000256" key="7">
    <source>
        <dbReference type="ARBA" id="ARBA00022692"/>
    </source>
</evidence>
<keyword evidence="8" id="KW-0249">Electron transport</keyword>
<evidence type="ECO:0000256" key="4">
    <source>
        <dbReference type="ARBA" id="ARBA00014689"/>
    </source>
</evidence>
<keyword evidence="11 17" id="KW-0472">Membrane</keyword>
<evidence type="ECO:0000256" key="5">
    <source>
        <dbReference type="ARBA" id="ARBA00022448"/>
    </source>
</evidence>
<evidence type="ECO:0000256" key="9">
    <source>
        <dbReference type="ARBA" id="ARBA00022989"/>
    </source>
</evidence>
<comment type="subunit">
    <text evidence="3">Heterooctamer of two A chains, two B chains, two C chains and two D chains.</text>
</comment>
<evidence type="ECO:0000256" key="13">
    <source>
        <dbReference type="ARBA" id="ARBA00030071"/>
    </source>
</evidence>
<protein>
    <recommendedName>
        <fullName evidence="4">Cytochrome bo(3) ubiquinol oxidase subunit 4</fullName>
    </recommendedName>
    <alternativeName>
        <fullName evidence="16">Cytochrome o ubiquinol oxidase subunit 4</fullName>
    </alternativeName>
    <alternativeName>
        <fullName evidence="13">Oxidase bo(3) subunit 4</fullName>
    </alternativeName>
    <alternativeName>
        <fullName evidence="14">Ubiquinol oxidase polypeptide IV</fullName>
    </alternativeName>
    <alternativeName>
        <fullName evidence="15">Ubiquinol oxidase subunit 4</fullName>
    </alternativeName>
</protein>
<evidence type="ECO:0000313" key="18">
    <source>
        <dbReference type="EMBL" id="RXR08323.1"/>
    </source>
</evidence>
<feature type="transmembrane region" description="Helical" evidence="17">
    <location>
        <begin position="21"/>
        <end position="44"/>
    </location>
</feature>
<evidence type="ECO:0000256" key="12">
    <source>
        <dbReference type="ARBA" id="ARBA00025694"/>
    </source>
</evidence>
<dbReference type="Pfam" id="PF03626">
    <property type="entry name" value="COX4_pro"/>
    <property type="match status" value="1"/>
</dbReference>
<keyword evidence="6" id="KW-1003">Cell membrane</keyword>
<dbReference type="NCBIfam" id="NF007878">
    <property type="entry name" value="PRK10582.1"/>
    <property type="match status" value="1"/>
</dbReference>
<keyword evidence="7 17" id="KW-0812">Transmembrane</keyword>
<proteinExistence type="inferred from homology"/>
<dbReference type="GO" id="GO:0015990">
    <property type="term" value="P:electron transport coupled proton transport"/>
    <property type="evidence" value="ECO:0007669"/>
    <property type="project" value="InterPro"/>
</dbReference>
<accession>A0A4Q1JY98</accession>
<evidence type="ECO:0000256" key="10">
    <source>
        <dbReference type="ARBA" id="ARBA00023002"/>
    </source>
</evidence>
<comment type="subcellular location">
    <subcellularLocation>
        <location evidence="1">Cell membrane</location>
        <topology evidence="1">Multi-pass membrane protein</topology>
    </subcellularLocation>
</comment>
<name>A0A4Q1JY98_9GAMM</name>
<dbReference type="GO" id="GO:0015078">
    <property type="term" value="F:proton transmembrane transporter activity"/>
    <property type="evidence" value="ECO:0007669"/>
    <property type="project" value="TreeGrafter"/>
</dbReference>
<dbReference type="InterPro" id="IPR014210">
    <property type="entry name" value="Cyt_o_ubiqinol_oxidase_su4"/>
</dbReference>
<evidence type="ECO:0000256" key="14">
    <source>
        <dbReference type="ARBA" id="ARBA00030211"/>
    </source>
</evidence>
<keyword evidence="9 17" id="KW-1133">Transmembrane helix</keyword>
<evidence type="ECO:0000256" key="6">
    <source>
        <dbReference type="ARBA" id="ARBA00022475"/>
    </source>
</evidence>
<evidence type="ECO:0000256" key="3">
    <source>
        <dbReference type="ARBA" id="ARBA00011700"/>
    </source>
</evidence>
<feature type="transmembrane region" description="Helical" evidence="17">
    <location>
        <begin position="50"/>
        <end position="69"/>
    </location>
</feature>
<evidence type="ECO:0000256" key="2">
    <source>
        <dbReference type="ARBA" id="ARBA00008079"/>
    </source>
</evidence>
<evidence type="ECO:0000256" key="8">
    <source>
        <dbReference type="ARBA" id="ARBA00022982"/>
    </source>
</evidence>
<keyword evidence="10" id="KW-0560">Oxidoreductase</keyword>
<evidence type="ECO:0000256" key="15">
    <source>
        <dbReference type="ARBA" id="ARBA00031887"/>
    </source>
</evidence>
<comment type="caution">
    <text evidence="18">The sequence shown here is derived from an EMBL/GenBank/DDBJ whole genome shotgun (WGS) entry which is preliminary data.</text>
</comment>
<dbReference type="NCBIfam" id="TIGR02847">
    <property type="entry name" value="CyoD"/>
    <property type="match status" value="1"/>
</dbReference>
<evidence type="ECO:0000256" key="1">
    <source>
        <dbReference type="ARBA" id="ARBA00004651"/>
    </source>
</evidence>
<dbReference type="PANTHER" id="PTHR36835:SF1">
    <property type="entry name" value="CYTOCHROME BO(3) UBIQUINOL OXIDASE SUBUNIT 4"/>
    <property type="match status" value="1"/>
</dbReference>
<comment type="similarity">
    <text evidence="2">Belongs to the cytochrome c oxidase bacterial subunit 4 family.</text>
</comment>
<gene>
    <name evidence="18" type="ORF">EPA99_00360</name>
</gene>
<sequence>MAADNHSHDASGASHGSLKSYVLGFVYAVILTVVPFAMVMSGAFPRGVTIITMFVLAAVQVLVHLVYFLHMDRSSAQRWNVMVFAFSMLIIAIVVVGSLWVLHNMNANMMH</sequence>
<keyword evidence="19" id="KW-1185">Reference proteome</keyword>
<evidence type="ECO:0000256" key="16">
    <source>
        <dbReference type="ARBA" id="ARBA00032185"/>
    </source>
</evidence>
<dbReference type="RefSeq" id="WP_129469215.1">
    <property type="nucleotide sequence ID" value="NZ_SAWZ01000001.1"/>
</dbReference>
<dbReference type="GO" id="GO:0005886">
    <property type="term" value="C:plasma membrane"/>
    <property type="evidence" value="ECO:0007669"/>
    <property type="project" value="UniProtKB-SubCell"/>
</dbReference>
<dbReference type="InterPro" id="IPR050968">
    <property type="entry name" value="Cytochrome_c_oxidase_bac_sub4"/>
</dbReference>
<evidence type="ECO:0000256" key="11">
    <source>
        <dbReference type="ARBA" id="ARBA00023136"/>
    </source>
</evidence>
<comment type="function">
    <text evidence="12">Cytochrome bo(3) ubiquinol terminal oxidase is the component of the aerobic respiratory chain of E.coli that predominates when cells are grown at high aeration. Has proton pump activity across the membrane in addition to electron transfer, pumping 2 protons/electron.</text>
</comment>